<dbReference type="PANTHER" id="PTHR30204">
    <property type="entry name" value="REDOX-CYCLING DRUG-SENSING TRANSCRIPTIONAL ACTIVATOR SOXR"/>
    <property type="match status" value="1"/>
</dbReference>
<dbReference type="SMART" id="SM00422">
    <property type="entry name" value="HTH_MERR"/>
    <property type="match status" value="1"/>
</dbReference>
<dbReference type="InterPro" id="IPR000551">
    <property type="entry name" value="MerR-type_HTH_dom"/>
</dbReference>
<sequence>MTIAQVSEKYNISADTLRYYEKIGLIPPVRRTPGGIRDYSSEDCGWVEFIRCMRDAGVQVEALAEYVKLFQQGDATKEERKNILIEQRQKLVEQLEKIQKCIERLDVKINNYDGIVVTAENKLRNGFADGETSICEKS</sequence>
<dbReference type="PRINTS" id="PR00040">
    <property type="entry name" value="HTHMERR"/>
</dbReference>
<reference evidence="3" key="1">
    <citation type="submission" date="2020-10" db="EMBL/GenBank/DDBJ databases">
        <authorList>
            <person name="Gilroy R."/>
        </authorList>
    </citation>
    <scope>NUCLEOTIDE SEQUENCE</scope>
    <source>
        <strain evidence="3">ChiGjej1B1-1684</strain>
    </source>
</reference>
<comment type="caution">
    <text evidence="3">The sequence shown here is derived from an EMBL/GenBank/DDBJ whole genome shotgun (WGS) entry which is preliminary data.</text>
</comment>
<evidence type="ECO:0000256" key="1">
    <source>
        <dbReference type="ARBA" id="ARBA00023125"/>
    </source>
</evidence>
<dbReference type="Proteomes" id="UP000824118">
    <property type="component" value="Unassembled WGS sequence"/>
</dbReference>
<dbReference type="SUPFAM" id="SSF46955">
    <property type="entry name" value="Putative DNA-binding domain"/>
    <property type="match status" value="1"/>
</dbReference>
<organism evidence="3 4">
    <name type="scientific">Candidatus Limousia pullorum</name>
    <dbReference type="NCBI Taxonomy" id="2840860"/>
    <lineage>
        <taxon>Bacteria</taxon>
        <taxon>Bacillati</taxon>
        <taxon>Bacillota</taxon>
        <taxon>Clostridia</taxon>
        <taxon>Eubacteriales</taxon>
        <taxon>Oscillospiraceae</taxon>
        <taxon>Oscillospiraceae incertae sedis</taxon>
        <taxon>Candidatus Limousia</taxon>
    </lineage>
</organism>
<evidence type="ECO:0000259" key="2">
    <source>
        <dbReference type="PROSITE" id="PS50937"/>
    </source>
</evidence>
<name>A0A9D1S7X6_9FIRM</name>
<dbReference type="InterPro" id="IPR047057">
    <property type="entry name" value="MerR_fam"/>
</dbReference>
<dbReference type="PROSITE" id="PS50937">
    <property type="entry name" value="HTH_MERR_2"/>
    <property type="match status" value="1"/>
</dbReference>
<dbReference type="AlphaFoldDB" id="A0A9D1S7X6"/>
<accession>A0A9D1S7X6</accession>
<dbReference type="InterPro" id="IPR009061">
    <property type="entry name" value="DNA-bd_dom_put_sf"/>
</dbReference>
<keyword evidence="1" id="KW-0238">DNA-binding</keyword>
<dbReference type="GO" id="GO:0003677">
    <property type="term" value="F:DNA binding"/>
    <property type="evidence" value="ECO:0007669"/>
    <property type="project" value="UniProtKB-KW"/>
</dbReference>
<dbReference type="CDD" id="cd01109">
    <property type="entry name" value="HTH_YyaN"/>
    <property type="match status" value="1"/>
</dbReference>
<dbReference type="EMBL" id="DVNG01000031">
    <property type="protein sequence ID" value="HIU49822.1"/>
    <property type="molecule type" value="Genomic_DNA"/>
</dbReference>
<dbReference type="Pfam" id="PF13411">
    <property type="entry name" value="MerR_1"/>
    <property type="match status" value="1"/>
</dbReference>
<protein>
    <submittedName>
        <fullName evidence="3">MerR family transcriptional regulator</fullName>
    </submittedName>
</protein>
<feature type="domain" description="HTH merR-type" evidence="2">
    <location>
        <begin position="1"/>
        <end position="69"/>
    </location>
</feature>
<dbReference type="GO" id="GO:0003700">
    <property type="term" value="F:DNA-binding transcription factor activity"/>
    <property type="evidence" value="ECO:0007669"/>
    <property type="project" value="InterPro"/>
</dbReference>
<evidence type="ECO:0000313" key="3">
    <source>
        <dbReference type="EMBL" id="HIU49822.1"/>
    </source>
</evidence>
<reference evidence="3" key="2">
    <citation type="journal article" date="2021" name="PeerJ">
        <title>Extensive microbial diversity within the chicken gut microbiome revealed by metagenomics and culture.</title>
        <authorList>
            <person name="Gilroy R."/>
            <person name="Ravi A."/>
            <person name="Getino M."/>
            <person name="Pursley I."/>
            <person name="Horton D.L."/>
            <person name="Alikhan N.F."/>
            <person name="Baker D."/>
            <person name="Gharbi K."/>
            <person name="Hall N."/>
            <person name="Watson M."/>
            <person name="Adriaenssens E.M."/>
            <person name="Foster-Nyarko E."/>
            <person name="Jarju S."/>
            <person name="Secka A."/>
            <person name="Antonio M."/>
            <person name="Oren A."/>
            <person name="Chaudhuri R.R."/>
            <person name="La Ragione R."/>
            <person name="Hildebrand F."/>
            <person name="Pallen M.J."/>
        </authorList>
    </citation>
    <scope>NUCLEOTIDE SEQUENCE</scope>
    <source>
        <strain evidence="3">ChiGjej1B1-1684</strain>
    </source>
</reference>
<proteinExistence type="predicted"/>
<evidence type="ECO:0000313" key="4">
    <source>
        <dbReference type="Proteomes" id="UP000824118"/>
    </source>
</evidence>
<dbReference type="Gene3D" id="1.10.1660.10">
    <property type="match status" value="1"/>
</dbReference>
<gene>
    <name evidence="3" type="ORF">IAD22_02245</name>
</gene>
<dbReference type="PANTHER" id="PTHR30204:SF98">
    <property type="entry name" value="HTH-TYPE TRANSCRIPTIONAL REGULATOR ADHR"/>
    <property type="match status" value="1"/>
</dbReference>